<keyword evidence="2" id="KW-1185">Reference proteome</keyword>
<protein>
    <submittedName>
        <fullName evidence="1">Uncharacterized protein</fullName>
    </submittedName>
</protein>
<evidence type="ECO:0000313" key="2">
    <source>
        <dbReference type="Proteomes" id="UP000051260"/>
    </source>
</evidence>
<sequence>MRRSPGYLTVEPSQLNWSTRVTEINLNQPFGDLGRMSGSSAIRACVQTLQWAEPAFEDVNFWRLIAINYPLHETELMKECFNQDGLRILAASPTF</sequence>
<dbReference type="STRING" id="1715692.RUE5091_03321"/>
<gene>
    <name evidence="1" type="ORF">RUE5091_03321</name>
</gene>
<name>A0A0P1INP5_9RHOB</name>
<dbReference type="EMBL" id="CYUD01000010">
    <property type="protein sequence ID" value="CUK10502.1"/>
    <property type="molecule type" value="Genomic_DNA"/>
</dbReference>
<dbReference type="AlphaFoldDB" id="A0A0P1INP5"/>
<accession>A0A0P1INP5</accession>
<reference evidence="2" key="1">
    <citation type="submission" date="2015-09" db="EMBL/GenBank/DDBJ databases">
        <authorList>
            <person name="Rodrigo-Torres L."/>
            <person name="Arahal D.R."/>
        </authorList>
    </citation>
    <scope>NUCLEOTIDE SEQUENCE [LARGE SCALE GENOMIC DNA]</scope>
    <source>
        <strain evidence="2">CECT 5091</strain>
    </source>
</reference>
<organism evidence="1 2">
    <name type="scientific">Ruegeria denitrificans</name>
    <dbReference type="NCBI Taxonomy" id="1715692"/>
    <lineage>
        <taxon>Bacteria</taxon>
        <taxon>Pseudomonadati</taxon>
        <taxon>Pseudomonadota</taxon>
        <taxon>Alphaproteobacteria</taxon>
        <taxon>Rhodobacterales</taxon>
        <taxon>Roseobacteraceae</taxon>
        <taxon>Ruegeria</taxon>
    </lineage>
</organism>
<proteinExistence type="predicted"/>
<evidence type="ECO:0000313" key="1">
    <source>
        <dbReference type="EMBL" id="CUK10502.1"/>
    </source>
</evidence>
<dbReference type="Proteomes" id="UP000051260">
    <property type="component" value="Unassembled WGS sequence"/>
</dbReference>